<dbReference type="InterPro" id="IPR039422">
    <property type="entry name" value="MarR/SlyA-like"/>
</dbReference>
<evidence type="ECO:0000313" key="3">
    <source>
        <dbReference type="Proteomes" id="UP000778578"/>
    </source>
</evidence>
<protein>
    <submittedName>
        <fullName evidence="2">MarR family winged helix-turn-helix transcriptional regulator</fullName>
    </submittedName>
</protein>
<reference evidence="2 3" key="1">
    <citation type="submission" date="2021-08" db="EMBL/GenBank/DDBJ databases">
        <title>WGS of actinomycetes from Thailand.</title>
        <authorList>
            <person name="Thawai C."/>
        </authorList>
    </citation>
    <scope>NUCLEOTIDE SEQUENCE [LARGE SCALE GENOMIC DNA]</scope>
    <source>
        <strain evidence="2 3">PLK6-54</strain>
    </source>
</reference>
<dbReference type="InterPro" id="IPR036390">
    <property type="entry name" value="WH_DNA-bd_sf"/>
</dbReference>
<evidence type="ECO:0000259" key="1">
    <source>
        <dbReference type="PROSITE" id="PS50995"/>
    </source>
</evidence>
<dbReference type="PROSITE" id="PS50995">
    <property type="entry name" value="HTH_MARR_2"/>
    <property type="match status" value="1"/>
</dbReference>
<dbReference type="PRINTS" id="PR00598">
    <property type="entry name" value="HTHMARR"/>
</dbReference>
<dbReference type="InterPro" id="IPR000835">
    <property type="entry name" value="HTH_MarR-typ"/>
</dbReference>
<dbReference type="Gene3D" id="1.10.10.10">
    <property type="entry name" value="Winged helix-like DNA-binding domain superfamily/Winged helix DNA-binding domain"/>
    <property type="match status" value="1"/>
</dbReference>
<gene>
    <name evidence="2" type="ORF">K7862_29295</name>
</gene>
<dbReference type="SMART" id="SM00347">
    <property type="entry name" value="HTH_MARR"/>
    <property type="match status" value="1"/>
</dbReference>
<dbReference type="Pfam" id="PF12802">
    <property type="entry name" value="MarR_2"/>
    <property type="match status" value="1"/>
</dbReference>
<accession>A0ABS7QEY7</accession>
<name>A0ABS7QEY7_9ACTN</name>
<dbReference type="Proteomes" id="UP000778578">
    <property type="component" value="Unassembled WGS sequence"/>
</dbReference>
<evidence type="ECO:0000313" key="2">
    <source>
        <dbReference type="EMBL" id="MBY8881697.1"/>
    </source>
</evidence>
<organism evidence="2 3">
    <name type="scientific">Actinacidiphila acidipaludis</name>
    <dbReference type="NCBI Taxonomy" id="2873382"/>
    <lineage>
        <taxon>Bacteria</taxon>
        <taxon>Bacillati</taxon>
        <taxon>Actinomycetota</taxon>
        <taxon>Actinomycetes</taxon>
        <taxon>Kitasatosporales</taxon>
        <taxon>Streptomycetaceae</taxon>
        <taxon>Actinacidiphila</taxon>
    </lineage>
</organism>
<feature type="domain" description="HTH marR-type" evidence="1">
    <location>
        <begin position="7"/>
        <end position="139"/>
    </location>
</feature>
<proteinExistence type="predicted"/>
<dbReference type="RefSeq" id="WP_222967723.1">
    <property type="nucleotide sequence ID" value="NZ_JAINZZ010000053.1"/>
</dbReference>
<dbReference type="PANTHER" id="PTHR33164:SF43">
    <property type="entry name" value="HTH-TYPE TRANSCRIPTIONAL REPRESSOR YETL"/>
    <property type="match status" value="1"/>
</dbReference>
<dbReference type="SUPFAM" id="SSF46785">
    <property type="entry name" value="Winged helix' DNA-binding domain"/>
    <property type="match status" value="1"/>
</dbReference>
<keyword evidence="3" id="KW-1185">Reference proteome</keyword>
<sequence length="147" mass="15920">MTDDDRSRDLAAMLHPLLDSLLSAEQPILAAHGLSMWGYAVLGALGAGPVRTQAALSEAIGADKTRIITTLDRLQAAGLISRSPDPADRRVRLLSITERGRDVLRSVRTQIRAAEDHLLTALPPADRRTFRRALNTLTSSKSPKHGP</sequence>
<dbReference type="PANTHER" id="PTHR33164">
    <property type="entry name" value="TRANSCRIPTIONAL REGULATOR, MARR FAMILY"/>
    <property type="match status" value="1"/>
</dbReference>
<comment type="caution">
    <text evidence="2">The sequence shown here is derived from an EMBL/GenBank/DDBJ whole genome shotgun (WGS) entry which is preliminary data.</text>
</comment>
<dbReference type="InterPro" id="IPR036388">
    <property type="entry name" value="WH-like_DNA-bd_sf"/>
</dbReference>
<dbReference type="EMBL" id="JAINZZ010000053">
    <property type="protein sequence ID" value="MBY8881697.1"/>
    <property type="molecule type" value="Genomic_DNA"/>
</dbReference>